<evidence type="ECO:0000256" key="4">
    <source>
        <dbReference type="ARBA" id="ARBA00022728"/>
    </source>
</evidence>
<feature type="region of interest" description="Disordered" evidence="8">
    <location>
        <begin position="1"/>
        <end position="66"/>
    </location>
</feature>
<dbReference type="EMBL" id="LIAE01007465">
    <property type="protein sequence ID" value="PAV79143.1"/>
    <property type="molecule type" value="Genomic_DNA"/>
</dbReference>
<proteinExistence type="inferred from homology"/>
<comment type="subcellular location">
    <subcellularLocation>
        <location evidence="1 7">Nucleus</location>
    </subcellularLocation>
</comment>
<dbReference type="InterPro" id="IPR013260">
    <property type="entry name" value="mRNA_splic_SYF2"/>
</dbReference>
<evidence type="ECO:0000256" key="6">
    <source>
        <dbReference type="ARBA" id="ARBA00023242"/>
    </source>
</evidence>
<evidence type="ECO:0000256" key="2">
    <source>
        <dbReference type="ARBA" id="ARBA00010028"/>
    </source>
</evidence>
<dbReference type="GO" id="GO:0071014">
    <property type="term" value="C:post-mRNA release spliceosomal complex"/>
    <property type="evidence" value="ECO:0007669"/>
    <property type="project" value="TreeGrafter"/>
</dbReference>
<evidence type="ECO:0000256" key="8">
    <source>
        <dbReference type="SAM" id="MobiDB-lite"/>
    </source>
</evidence>
<keyword evidence="3 7" id="KW-0507">mRNA processing</keyword>
<comment type="subunit">
    <text evidence="7">May be part of a spliceosome complex.</text>
</comment>
<keyword evidence="5 7" id="KW-0508">mRNA splicing</keyword>
<evidence type="ECO:0000256" key="3">
    <source>
        <dbReference type="ARBA" id="ARBA00022664"/>
    </source>
</evidence>
<evidence type="ECO:0000256" key="7">
    <source>
        <dbReference type="RuleBase" id="RU367148"/>
    </source>
</evidence>
<evidence type="ECO:0000313" key="9">
    <source>
        <dbReference type="EMBL" id="PAV79143.1"/>
    </source>
</evidence>
<dbReference type="Proteomes" id="UP000218231">
    <property type="component" value="Unassembled WGS sequence"/>
</dbReference>
<dbReference type="GO" id="GO:0071013">
    <property type="term" value="C:catalytic step 2 spliceosome"/>
    <property type="evidence" value="ECO:0007669"/>
    <property type="project" value="TreeGrafter"/>
</dbReference>
<dbReference type="PANTHER" id="PTHR13264:SF5">
    <property type="entry name" value="PRE-MRNA-SPLICING FACTOR SYF2"/>
    <property type="match status" value="1"/>
</dbReference>
<reference evidence="9 10" key="1">
    <citation type="journal article" date="2017" name="Curr. Biol.">
        <title>Genome architecture and evolution of a unichromosomal asexual nematode.</title>
        <authorList>
            <person name="Fradin H."/>
            <person name="Zegar C."/>
            <person name="Gutwein M."/>
            <person name="Lucas J."/>
            <person name="Kovtun M."/>
            <person name="Corcoran D."/>
            <person name="Baugh L.R."/>
            <person name="Kiontke K."/>
            <person name="Gunsalus K."/>
            <person name="Fitch D.H."/>
            <person name="Piano F."/>
        </authorList>
    </citation>
    <scope>NUCLEOTIDE SEQUENCE [LARGE SCALE GENOMIC DNA]</scope>
    <source>
        <strain evidence="9">PF1309</strain>
    </source>
</reference>
<evidence type="ECO:0000313" key="10">
    <source>
        <dbReference type="Proteomes" id="UP000218231"/>
    </source>
</evidence>
<feature type="compositionally biased region" description="Basic and acidic residues" evidence="8">
    <location>
        <begin position="15"/>
        <end position="28"/>
    </location>
</feature>
<evidence type="ECO:0000256" key="1">
    <source>
        <dbReference type="ARBA" id="ARBA00004123"/>
    </source>
</evidence>
<comment type="similarity">
    <text evidence="2 7">Belongs to the SYF2 family.</text>
</comment>
<comment type="caution">
    <text evidence="9">The sequence shown here is derived from an EMBL/GenBank/DDBJ whole genome shotgun (WGS) entry which is preliminary data.</text>
</comment>
<sequence>MSEMSESSGSGSGEPAKKKEKVDFNERFKKLHKLRQQARKENHEQVVEEDRRTKAPKSHEAKRIREEWELKEMEERKQAEEQGLDYDRIKALNMPADVAEKLELKRKRKKNPDQGFSSYEEMTLRQYSRLTSSLKPDTNSYEKMREVVGAEQFYPSANTLIQGSHYPTTSAMDRLSKDVMGQAKRREQFHRRRMFDPDAPIDYINDRNKKFNQKLEKFYGKYTEDIRDDLERGTAV</sequence>
<dbReference type="GO" id="GO:0000974">
    <property type="term" value="C:Prp19 complex"/>
    <property type="evidence" value="ECO:0007669"/>
    <property type="project" value="TreeGrafter"/>
</dbReference>
<dbReference type="AlphaFoldDB" id="A0A2A2KZ93"/>
<feature type="compositionally biased region" description="Basic and acidic residues" evidence="8">
    <location>
        <begin position="38"/>
        <end position="66"/>
    </location>
</feature>
<dbReference type="Pfam" id="PF08231">
    <property type="entry name" value="SYF2"/>
    <property type="match status" value="1"/>
</dbReference>
<keyword evidence="6 7" id="KW-0539">Nucleus</keyword>
<dbReference type="GO" id="GO:0000398">
    <property type="term" value="P:mRNA splicing, via spliceosome"/>
    <property type="evidence" value="ECO:0007669"/>
    <property type="project" value="UniProtKB-UniRule"/>
</dbReference>
<keyword evidence="4 7" id="KW-0747">Spliceosome</keyword>
<dbReference type="STRING" id="2018661.A0A2A2KZ93"/>
<dbReference type="OrthoDB" id="199717at2759"/>
<organism evidence="9 10">
    <name type="scientific">Diploscapter pachys</name>
    <dbReference type="NCBI Taxonomy" id="2018661"/>
    <lineage>
        <taxon>Eukaryota</taxon>
        <taxon>Metazoa</taxon>
        <taxon>Ecdysozoa</taxon>
        <taxon>Nematoda</taxon>
        <taxon>Chromadorea</taxon>
        <taxon>Rhabditida</taxon>
        <taxon>Rhabditina</taxon>
        <taxon>Rhabditomorpha</taxon>
        <taxon>Rhabditoidea</taxon>
        <taxon>Rhabditidae</taxon>
        <taxon>Diploscapter</taxon>
    </lineage>
</organism>
<gene>
    <name evidence="9" type="ORF">WR25_16599</name>
</gene>
<accession>A0A2A2KZ93</accession>
<keyword evidence="10" id="KW-1185">Reference proteome</keyword>
<evidence type="ECO:0000256" key="5">
    <source>
        <dbReference type="ARBA" id="ARBA00023187"/>
    </source>
</evidence>
<comment type="function">
    <text evidence="7">Involved in pre-mRNA splicing.</text>
</comment>
<name>A0A2A2KZ93_9BILA</name>
<protein>
    <recommendedName>
        <fullName evidence="7">Pre-mRNA-splicing factor SYF2</fullName>
    </recommendedName>
</protein>
<dbReference type="PANTHER" id="PTHR13264">
    <property type="entry name" value="GCIP-INTERACTING PROTEIN P29"/>
    <property type="match status" value="1"/>
</dbReference>